<evidence type="ECO:0008006" key="5">
    <source>
        <dbReference type="Google" id="ProtNLM"/>
    </source>
</evidence>
<dbReference type="PROSITE" id="PS51257">
    <property type="entry name" value="PROKAR_LIPOPROTEIN"/>
    <property type="match status" value="1"/>
</dbReference>
<feature type="signal peptide" evidence="2">
    <location>
        <begin position="1"/>
        <end position="25"/>
    </location>
</feature>
<keyword evidence="2" id="KW-0732">Signal</keyword>
<reference evidence="3 4" key="1">
    <citation type="submission" date="2019-03" db="EMBL/GenBank/DDBJ databases">
        <title>Comparative genomic analyses of the sweetpotato soil rot pathogen, Streptomyces ipomoeae.</title>
        <authorList>
            <person name="Ruschel Soares N."/>
            <person name="Badger J.H."/>
            <person name="Huguet-Tapia J.C."/>
            <person name="Clark C.A."/>
            <person name="Pettis G.S."/>
        </authorList>
    </citation>
    <scope>NUCLEOTIDE SEQUENCE [LARGE SCALE GENOMIC DNA]</scope>
    <source>
        <strain evidence="3 4">88-35</strain>
    </source>
</reference>
<feature type="region of interest" description="Disordered" evidence="1">
    <location>
        <begin position="24"/>
        <end position="113"/>
    </location>
</feature>
<accession>A0AAE8VUP1</accession>
<dbReference type="Proteomes" id="UP000318720">
    <property type="component" value="Unassembled WGS sequence"/>
</dbReference>
<proteinExistence type="predicted"/>
<evidence type="ECO:0000256" key="2">
    <source>
        <dbReference type="SAM" id="SignalP"/>
    </source>
</evidence>
<protein>
    <recommendedName>
        <fullName evidence="5">Lipoprotein</fullName>
    </recommendedName>
</protein>
<sequence>MRATRKTMKLYALAVAVAAALTTTACEPSEGDGKADGKTSPSASAPSKPDADSGDANTGGSGGEGTTDPDRTGTPDPEKTGNSGTGDSSGEDGKYEYADRQTPPKGSVCDNGGQGPYGVIESVNFGGEAPNTTIGLVLGLYACGDEGPVFKPTSATGAATDVLLDDSHLKVVVGGTLASDLGTKTPDANTFVKQLAQM</sequence>
<name>A0AAE8VUP1_9ACTN</name>
<gene>
    <name evidence="3" type="ORF">Sipo8835_39490</name>
</gene>
<dbReference type="EMBL" id="SPAZ01000317">
    <property type="protein sequence ID" value="TQE19516.1"/>
    <property type="molecule type" value="Genomic_DNA"/>
</dbReference>
<dbReference type="AlphaFoldDB" id="A0AAE8VUP1"/>
<comment type="caution">
    <text evidence="3">The sequence shown here is derived from an EMBL/GenBank/DDBJ whole genome shotgun (WGS) entry which is preliminary data.</text>
</comment>
<evidence type="ECO:0000313" key="4">
    <source>
        <dbReference type="Proteomes" id="UP000318720"/>
    </source>
</evidence>
<feature type="chain" id="PRO_5042226392" description="Lipoprotein" evidence="2">
    <location>
        <begin position="26"/>
        <end position="198"/>
    </location>
</feature>
<evidence type="ECO:0000313" key="3">
    <source>
        <dbReference type="EMBL" id="TQE19516.1"/>
    </source>
</evidence>
<organism evidence="3 4">
    <name type="scientific">Streptomyces ipomoeae</name>
    <dbReference type="NCBI Taxonomy" id="103232"/>
    <lineage>
        <taxon>Bacteria</taxon>
        <taxon>Bacillati</taxon>
        <taxon>Actinomycetota</taxon>
        <taxon>Actinomycetes</taxon>
        <taxon>Kitasatosporales</taxon>
        <taxon>Streptomycetaceae</taxon>
        <taxon>Streptomyces</taxon>
    </lineage>
</organism>
<feature type="compositionally biased region" description="Basic and acidic residues" evidence="1">
    <location>
        <begin position="68"/>
        <end position="79"/>
    </location>
</feature>
<evidence type="ECO:0000256" key="1">
    <source>
        <dbReference type="SAM" id="MobiDB-lite"/>
    </source>
</evidence>